<protein>
    <recommendedName>
        <fullName evidence="7">EamA domain-containing protein</fullName>
    </recommendedName>
</protein>
<keyword evidence="4 6" id="KW-1133">Transmembrane helix</keyword>
<name>V4NXG9_9CAUL</name>
<evidence type="ECO:0000256" key="6">
    <source>
        <dbReference type="SAM" id="Phobius"/>
    </source>
</evidence>
<evidence type="ECO:0000313" key="9">
    <source>
        <dbReference type="Proteomes" id="UP000017837"/>
    </source>
</evidence>
<keyword evidence="3 6" id="KW-0812">Transmembrane</keyword>
<dbReference type="PANTHER" id="PTHR22911:SF6">
    <property type="entry name" value="SOLUTE CARRIER FAMILY 35 MEMBER G1"/>
    <property type="match status" value="1"/>
</dbReference>
<sequence length="292" mass="30957">MGRFTVFKPIIGPVLGLAAYSLYSLGDASIRGIGTSLPPFELAFVGAVVSLMLSPLVLGRSLSAIELVRPHRWWRWLLRGCFAVGGTVSGIYAWSRLPLAEAAAILFLAPLLTSTLIPFCLREKTTLLNWLASLIGFLGVLIVLRPGLRELNSGHLAALVCALCGAGTGLLLHATRDEESAASMYGASALSVLAISGIAAVSHWVSPSGSAFWLIVAYASCGALANVVLMYAWRRGPAFSVASTQYSQLLWSIGLGFVFFSETPDVATRVGVTVIALAGIWPLLKHTNDSVN</sequence>
<reference evidence="8 9" key="1">
    <citation type="journal article" date="2014" name="Nature">
        <title>Sequential evolution of bacterial morphology by co-option of a developmental regulator.</title>
        <authorList>
            <person name="Jiang C."/>
            <person name="Brown P.J."/>
            <person name="Ducret A."/>
            <person name="Brun Y.V."/>
        </authorList>
    </citation>
    <scope>NUCLEOTIDE SEQUENCE [LARGE SCALE GENOMIC DNA]</scope>
    <source>
        <strain evidence="8 9">DSM 16100</strain>
    </source>
</reference>
<feature type="transmembrane region" description="Helical" evidence="6">
    <location>
        <begin position="211"/>
        <end position="232"/>
    </location>
</feature>
<feature type="transmembrane region" description="Helical" evidence="6">
    <location>
        <begin position="184"/>
        <end position="205"/>
    </location>
</feature>
<dbReference type="SUPFAM" id="SSF103481">
    <property type="entry name" value="Multidrug resistance efflux transporter EmrE"/>
    <property type="match status" value="2"/>
</dbReference>
<feature type="transmembrane region" description="Helical" evidence="6">
    <location>
        <begin position="42"/>
        <end position="64"/>
    </location>
</feature>
<dbReference type="EMBL" id="AWGB01000055">
    <property type="protein sequence ID" value="ESQ86492.1"/>
    <property type="molecule type" value="Genomic_DNA"/>
</dbReference>
<evidence type="ECO:0000256" key="2">
    <source>
        <dbReference type="ARBA" id="ARBA00009853"/>
    </source>
</evidence>
<dbReference type="AlphaFoldDB" id="V4NXG9"/>
<keyword evidence="5 6" id="KW-0472">Membrane</keyword>
<feature type="transmembrane region" description="Helical" evidence="6">
    <location>
        <begin position="76"/>
        <end position="94"/>
    </location>
</feature>
<comment type="subcellular location">
    <subcellularLocation>
        <location evidence="1">Membrane</location>
        <topology evidence="1">Multi-pass membrane protein</topology>
    </subcellularLocation>
</comment>
<comment type="similarity">
    <text evidence="2">Belongs to the drug/metabolite transporter (DMT) superfamily. 10 TMS drug/metabolite exporter (DME) (TC 2.A.7.3) family.</text>
</comment>
<organism evidence="8 9">
    <name type="scientific">Asticcacaulis benevestitus DSM 16100 = ATCC BAA-896</name>
    <dbReference type="NCBI Taxonomy" id="1121022"/>
    <lineage>
        <taxon>Bacteria</taxon>
        <taxon>Pseudomonadati</taxon>
        <taxon>Pseudomonadota</taxon>
        <taxon>Alphaproteobacteria</taxon>
        <taxon>Caulobacterales</taxon>
        <taxon>Caulobacteraceae</taxon>
        <taxon>Asticcacaulis</taxon>
    </lineage>
</organism>
<dbReference type="OrthoDB" id="9812899at2"/>
<evidence type="ECO:0000256" key="1">
    <source>
        <dbReference type="ARBA" id="ARBA00004141"/>
    </source>
</evidence>
<evidence type="ECO:0000256" key="5">
    <source>
        <dbReference type="ARBA" id="ARBA00023136"/>
    </source>
</evidence>
<feature type="domain" description="EamA" evidence="7">
    <location>
        <begin position="12"/>
        <end position="144"/>
    </location>
</feature>
<gene>
    <name evidence="8" type="ORF">ABENE_18385</name>
</gene>
<feature type="transmembrane region" description="Helical" evidence="6">
    <location>
        <begin position="128"/>
        <end position="148"/>
    </location>
</feature>
<proteinExistence type="inferred from homology"/>
<dbReference type="eggNOG" id="COG0697">
    <property type="taxonomic scope" value="Bacteria"/>
</dbReference>
<feature type="transmembrane region" description="Helical" evidence="6">
    <location>
        <begin position="100"/>
        <end position="121"/>
    </location>
</feature>
<dbReference type="STRING" id="1121022.GCA_000376105_03852"/>
<evidence type="ECO:0000256" key="4">
    <source>
        <dbReference type="ARBA" id="ARBA00022989"/>
    </source>
</evidence>
<dbReference type="Pfam" id="PF00892">
    <property type="entry name" value="EamA"/>
    <property type="match status" value="1"/>
</dbReference>
<keyword evidence="9" id="KW-1185">Reference proteome</keyword>
<comment type="caution">
    <text evidence="8">The sequence shown here is derived from an EMBL/GenBank/DDBJ whole genome shotgun (WGS) entry which is preliminary data.</text>
</comment>
<dbReference type="Proteomes" id="UP000017837">
    <property type="component" value="Unassembled WGS sequence"/>
</dbReference>
<accession>V4NXG9</accession>
<feature type="transmembrane region" description="Helical" evidence="6">
    <location>
        <begin position="239"/>
        <end position="260"/>
    </location>
</feature>
<feature type="transmembrane region" description="Helical" evidence="6">
    <location>
        <begin position="266"/>
        <end position="284"/>
    </location>
</feature>
<dbReference type="InterPro" id="IPR000620">
    <property type="entry name" value="EamA_dom"/>
</dbReference>
<evidence type="ECO:0000256" key="3">
    <source>
        <dbReference type="ARBA" id="ARBA00022692"/>
    </source>
</evidence>
<evidence type="ECO:0000259" key="7">
    <source>
        <dbReference type="Pfam" id="PF00892"/>
    </source>
</evidence>
<dbReference type="InterPro" id="IPR037185">
    <property type="entry name" value="EmrE-like"/>
</dbReference>
<feature type="transmembrane region" description="Helical" evidence="6">
    <location>
        <begin position="154"/>
        <end position="172"/>
    </location>
</feature>
<dbReference type="RefSeq" id="WP_018083541.1">
    <property type="nucleotide sequence ID" value="NZ_AQWM01000035.1"/>
</dbReference>
<evidence type="ECO:0000313" key="8">
    <source>
        <dbReference type="EMBL" id="ESQ86492.1"/>
    </source>
</evidence>
<dbReference type="PANTHER" id="PTHR22911">
    <property type="entry name" value="ACYL-MALONYL CONDENSING ENZYME-RELATED"/>
    <property type="match status" value="1"/>
</dbReference>
<dbReference type="PATRIC" id="fig|1121022.4.peg.3761"/>
<dbReference type="GO" id="GO:0016020">
    <property type="term" value="C:membrane"/>
    <property type="evidence" value="ECO:0007669"/>
    <property type="project" value="UniProtKB-SubCell"/>
</dbReference>